<accession>A0A0A0ESZ8</accession>
<protein>
    <recommendedName>
        <fullName evidence="5">Abortive infection protein-like C-terminal domain-containing protein</fullName>
    </recommendedName>
</protein>
<dbReference type="Proteomes" id="UP000030017">
    <property type="component" value="Unassembled WGS sequence"/>
</dbReference>
<sequence>MNLPFSSFGPPLSGKTLLALGEAAEAQFDSTDWTKFAYEVDEANLICNHPRLLRSLSFGDTDYGECVLQVVRHLQNNRPSALGALAQRPKIRTWIEENAPDAALELGLGQAHVVGPLRTLSSSEVVDRALKDADHLLHTRGPVSCVDRLHTALHGYLRDLCGKAGLTFAPDASLTTLFKLLRTEHPSFKNLGPQDQEMARVLGSMAATVDALNTLRNRASVAHPNEALLGEPEAMLMVNITRSLFHYLEAKT</sequence>
<gene>
    <name evidence="3" type="ORF">N792_03865</name>
</gene>
<dbReference type="RefSeq" id="WP_036192533.1">
    <property type="nucleotide sequence ID" value="NZ_AVPS01000003.1"/>
</dbReference>
<feature type="domain" description="AbiJ N-terminal" evidence="2">
    <location>
        <begin position="14"/>
        <end position="100"/>
    </location>
</feature>
<comment type="caution">
    <text evidence="3">The sequence shown here is derived from an EMBL/GenBank/DDBJ whole genome shotgun (WGS) entry which is preliminary data.</text>
</comment>
<dbReference type="Pfam" id="PF18865">
    <property type="entry name" value="AbiJ_NTD5"/>
    <property type="match status" value="1"/>
</dbReference>
<dbReference type="EMBL" id="AVPS01000003">
    <property type="protein sequence ID" value="KGM52262.1"/>
    <property type="molecule type" value="Genomic_DNA"/>
</dbReference>
<dbReference type="Pfam" id="PF14355">
    <property type="entry name" value="Abi_C"/>
    <property type="match status" value="1"/>
</dbReference>
<evidence type="ECO:0000313" key="4">
    <source>
        <dbReference type="Proteomes" id="UP000030017"/>
    </source>
</evidence>
<evidence type="ECO:0000313" key="3">
    <source>
        <dbReference type="EMBL" id="KGM52262.1"/>
    </source>
</evidence>
<evidence type="ECO:0000259" key="2">
    <source>
        <dbReference type="Pfam" id="PF18865"/>
    </source>
</evidence>
<dbReference type="AlphaFoldDB" id="A0A0A0ESZ8"/>
<dbReference type="STRING" id="1122185.N792_03865"/>
<dbReference type="InterPro" id="IPR040508">
    <property type="entry name" value="AbiJ_NTD5"/>
</dbReference>
<keyword evidence="4" id="KW-1185">Reference proteome</keyword>
<feature type="domain" description="Abortive infection protein-like C-terminal" evidence="1">
    <location>
        <begin position="179"/>
        <end position="248"/>
    </location>
</feature>
<dbReference type="InterPro" id="IPR026001">
    <property type="entry name" value="Abi-like_C"/>
</dbReference>
<name>A0A0A0ESZ8_9GAMM</name>
<evidence type="ECO:0008006" key="5">
    <source>
        <dbReference type="Google" id="ProtNLM"/>
    </source>
</evidence>
<proteinExistence type="predicted"/>
<evidence type="ECO:0000259" key="1">
    <source>
        <dbReference type="Pfam" id="PF14355"/>
    </source>
</evidence>
<organism evidence="3 4">
    <name type="scientific">Lysobacter concretionis Ko07 = DSM 16239</name>
    <dbReference type="NCBI Taxonomy" id="1122185"/>
    <lineage>
        <taxon>Bacteria</taxon>
        <taxon>Pseudomonadati</taxon>
        <taxon>Pseudomonadota</taxon>
        <taxon>Gammaproteobacteria</taxon>
        <taxon>Lysobacterales</taxon>
        <taxon>Lysobacteraceae</taxon>
        <taxon>Novilysobacter</taxon>
    </lineage>
</organism>
<dbReference type="eggNOG" id="ENOG5031EEG">
    <property type="taxonomic scope" value="Bacteria"/>
</dbReference>
<reference evidence="3 4" key="1">
    <citation type="submission" date="2013-08" db="EMBL/GenBank/DDBJ databases">
        <title>Genome sequencing of Lysobacter.</title>
        <authorList>
            <person name="Zhang S."/>
            <person name="Wang G."/>
        </authorList>
    </citation>
    <scope>NUCLEOTIDE SEQUENCE [LARGE SCALE GENOMIC DNA]</scope>
    <source>
        <strain evidence="3 4">Ko07</strain>
    </source>
</reference>